<dbReference type="SUPFAM" id="SSF52540">
    <property type="entry name" value="P-loop containing nucleoside triphosphate hydrolases"/>
    <property type="match status" value="3"/>
</dbReference>
<evidence type="ECO:0000256" key="2">
    <source>
        <dbReference type="ARBA" id="ARBA00022741"/>
    </source>
</evidence>
<dbReference type="InParanoid" id="G3PMV8"/>
<dbReference type="InterPro" id="IPR045058">
    <property type="entry name" value="GIMA/IAN/Toc"/>
</dbReference>
<evidence type="ECO:0000256" key="1">
    <source>
        <dbReference type="ARBA" id="ARBA00008535"/>
    </source>
</evidence>
<dbReference type="PANTHER" id="PTHR10903:SF107">
    <property type="entry name" value="GTPASE IMAP FAMILY MEMBER 4-LIKE-RELATED"/>
    <property type="match status" value="1"/>
</dbReference>
<dbReference type="GeneID" id="120824151"/>
<dbReference type="AlphaFoldDB" id="G3PMV8"/>
<dbReference type="eggNOG" id="ENOG502RB0C">
    <property type="taxonomic scope" value="Eukaryota"/>
</dbReference>
<evidence type="ECO:0000259" key="5">
    <source>
        <dbReference type="PROSITE" id="PS51720"/>
    </source>
</evidence>
<dbReference type="OMA" id="LCENRYH"/>
<dbReference type="FunCoup" id="G3PMV8">
    <property type="interactions" value="8"/>
</dbReference>
<dbReference type="PANTHER" id="PTHR10903">
    <property type="entry name" value="GTPASE, IMAP FAMILY MEMBER-RELATED"/>
    <property type="match status" value="1"/>
</dbReference>
<dbReference type="RefSeq" id="XP_040040709.1">
    <property type="nucleotide sequence ID" value="XM_040184775.1"/>
</dbReference>
<proteinExistence type="inferred from homology"/>
<dbReference type="Gene3D" id="3.40.50.300">
    <property type="entry name" value="P-loop containing nucleotide triphosphate hydrolases"/>
    <property type="match status" value="3"/>
</dbReference>
<feature type="region of interest" description="Disordered" evidence="4">
    <location>
        <begin position="812"/>
        <end position="831"/>
    </location>
</feature>
<dbReference type="KEGG" id="gat:120824151"/>
<evidence type="ECO:0000256" key="4">
    <source>
        <dbReference type="SAM" id="MobiDB-lite"/>
    </source>
</evidence>
<dbReference type="InterPro" id="IPR027417">
    <property type="entry name" value="P-loop_NTPase"/>
</dbReference>
<evidence type="ECO:0000313" key="7">
    <source>
        <dbReference type="Proteomes" id="UP000007635"/>
    </source>
</evidence>
<organism evidence="6 7">
    <name type="scientific">Gasterosteus aculeatus aculeatus</name>
    <name type="common">three-spined stickleback</name>
    <dbReference type="NCBI Taxonomy" id="481459"/>
    <lineage>
        <taxon>Eukaryota</taxon>
        <taxon>Metazoa</taxon>
        <taxon>Chordata</taxon>
        <taxon>Craniata</taxon>
        <taxon>Vertebrata</taxon>
        <taxon>Euteleostomi</taxon>
        <taxon>Actinopterygii</taxon>
        <taxon>Neopterygii</taxon>
        <taxon>Teleostei</taxon>
        <taxon>Neoteleostei</taxon>
        <taxon>Acanthomorphata</taxon>
        <taxon>Eupercaria</taxon>
        <taxon>Perciformes</taxon>
        <taxon>Cottioidei</taxon>
        <taxon>Gasterosteales</taxon>
        <taxon>Gasterosteidae</taxon>
        <taxon>Gasterosteus</taxon>
    </lineage>
</organism>
<feature type="domain" description="AIG1-type G" evidence="5">
    <location>
        <begin position="482"/>
        <end position="679"/>
    </location>
</feature>
<dbReference type="Pfam" id="PF04548">
    <property type="entry name" value="AIG1"/>
    <property type="match status" value="3"/>
</dbReference>
<feature type="region of interest" description="Disordered" evidence="4">
    <location>
        <begin position="217"/>
        <end position="243"/>
    </location>
</feature>
<keyword evidence="7" id="KW-1185">Reference proteome</keyword>
<dbReference type="FunFam" id="3.40.50.300:FF:001809">
    <property type="entry name" value="Si:ch1073-365p7.2"/>
    <property type="match status" value="3"/>
</dbReference>
<protein>
    <recommendedName>
        <fullName evidence="5">AIG1-type G domain-containing protein</fullName>
    </recommendedName>
</protein>
<accession>G3PMV8</accession>
<evidence type="ECO:0000256" key="3">
    <source>
        <dbReference type="ARBA" id="ARBA00023134"/>
    </source>
</evidence>
<feature type="compositionally biased region" description="Basic and acidic residues" evidence="4">
    <location>
        <begin position="217"/>
        <end position="242"/>
    </location>
</feature>
<reference evidence="6" key="3">
    <citation type="submission" date="2025-09" db="UniProtKB">
        <authorList>
            <consortium name="Ensembl"/>
        </authorList>
    </citation>
    <scope>IDENTIFICATION</scope>
</reference>
<dbReference type="GeneTree" id="ENSGT00940000162556"/>
<dbReference type="Ensembl" id="ENSGACT00000018979.2">
    <property type="protein sequence ID" value="ENSGACP00000018941.2"/>
    <property type="gene ID" value="ENSGACG00000014359.2"/>
</dbReference>
<sequence>MESPLEEPGSTTLTEVRLVLIGERWSGKSFSGNTILGKDALECGRARTAHTEVRHARAEGRRLVVVDGPGWSGSLSLAEIPEVDKQRFKLHASACPPGPHAFLLVVPLDTAFSAGSRRTVEEHMKLLGEAAWRHTLLLFTCGDFLRKRTIEQHIEGEGESLRWLTERCGNRFHVFHNKEKGNLRQVQGLLEKVEEMAQRCGFFRLDEATLNAVKEKQREAEERAKERKRRAEEQRRQRRELFPEGTKPLPELRLVVLGSRGVGKTSVGNTIFGSKERGDGRRTSCSAARRGLVGGTRLTVVDTPGWWKSFSASDTPEATKEQLRLSAFLCPPGPHAFLLAIDADGSFGAEHLRAAESHMELLGGAAWRRTVVVFTRGDWVGGRGVEVHIEGEGEALRSLVERCENRYHVIDNKNEDDGKQVAELLEKISEAVAADGGGHFVPDQEELLRIQERRLRVEEAAEQRRSQVVAKRNALRDATSELLEITIVMLGQKTSGKSATGNHLLSKEVFPTCENKTCQVAEGSVAGRSLTVIDTPGWRNNPSACTEAQDKEIVRGLSLSPQGVHAVLLAVAMDQKFGDDEQAALEAHVGLLGAGVWRHAVVLLTHGDSLAGRSVEEHIELESGALRRLVERCENRYHVVNNSKRAEPRQTAELFQKIEEMVAANGGQLFHPEVAEVHLRIEEKFASTRLKEVMRRRLEAEFRQRELELMEGFKETLLHLQGSVRSRSNSLSVVQKKVGKSEERINRTICLEIEKLDKEMKRKSSVDVQSSMDFLLPEFSTATPASQGGNPSRRLVNVLGWLSKLQVGEENFSQTSGYRSELDPDPNDLNE</sequence>
<reference evidence="6" key="2">
    <citation type="submission" date="2025-08" db="UniProtKB">
        <authorList>
            <consortium name="Ensembl"/>
        </authorList>
    </citation>
    <scope>IDENTIFICATION</scope>
</reference>
<dbReference type="PROSITE" id="PS51720">
    <property type="entry name" value="G_AIG1"/>
    <property type="match status" value="3"/>
</dbReference>
<keyword evidence="2" id="KW-0547">Nucleotide-binding</keyword>
<dbReference type="Bgee" id="ENSGACG00000014359">
    <property type="expression patterns" value="Expressed in pharyngeal gill and 2 other cell types or tissues"/>
</dbReference>
<dbReference type="GO" id="GO:0005525">
    <property type="term" value="F:GTP binding"/>
    <property type="evidence" value="ECO:0007669"/>
    <property type="project" value="UniProtKB-KW"/>
</dbReference>
<feature type="domain" description="AIG1-type G" evidence="5">
    <location>
        <begin position="249"/>
        <end position="449"/>
    </location>
</feature>
<evidence type="ECO:0000313" key="6">
    <source>
        <dbReference type="Ensembl" id="ENSGACP00000018941.2"/>
    </source>
</evidence>
<feature type="domain" description="AIG1-type G" evidence="5">
    <location>
        <begin position="13"/>
        <end position="213"/>
    </location>
</feature>
<name>G3PMV8_GASAC</name>
<comment type="similarity">
    <text evidence="1">Belongs to the TRAFAC class TrmE-Era-EngA-EngB-Septin-like GTPase superfamily. AIG1/Toc34/Toc159-like paraseptin GTPase family. IAN subfamily.</text>
</comment>
<keyword evidence="3" id="KW-0342">GTP-binding</keyword>
<dbReference type="STRING" id="69293.ENSGACP00000018941"/>
<reference evidence="6 7" key="1">
    <citation type="journal article" date="2021" name="G3 (Bethesda)">
        <title>Improved contiguity of the threespine stickleback genome using long-read sequencing.</title>
        <authorList>
            <person name="Nath S."/>
            <person name="Shaw D.E."/>
            <person name="White M.A."/>
        </authorList>
    </citation>
    <scope>NUCLEOTIDE SEQUENCE [LARGE SCALE GENOMIC DNA]</scope>
    <source>
        <strain evidence="6 7">Lake Benthic</strain>
    </source>
</reference>
<dbReference type="Proteomes" id="UP000007635">
    <property type="component" value="Chromosome VIII"/>
</dbReference>
<dbReference type="InterPro" id="IPR006703">
    <property type="entry name" value="G_AIG1"/>
</dbReference>